<protein>
    <submittedName>
        <fullName evidence="3">Uncharacterized protein</fullName>
    </submittedName>
</protein>
<organism evidence="3 4">
    <name type="scientific">Glutinoglossum americanum</name>
    <dbReference type="NCBI Taxonomy" id="1670608"/>
    <lineage>
        <taxon>Eukaryota</taxon>
        <taxon>Fungi</taxon>
        <taxon>Dikarya</taxon>
        <taxon>Ascomycota</taxon>
        <taxon>Pezizomycotina</taxon>
        <taxon>Geoglossomycetes</taxon>
        <taxon>Geoglossales</taxon>
        <taxon>Geoglossaceae</taxon>
        <taxon>Glutinoglossum</taxon>
    </lineage>
</organism>
<comment type="caution">
    <text evidence="3">The sequence shown here is derived from an EMBL/GenBank/DDBJ whole genome shotgun (WGS) entry which is preliminary data.</text>
</comment>
<feature type="region of interest" description="Disordered" evidence="1">
    <location>
        <begin position="232"/>
        <end position="297"/>
    </location>
</feature>
<dbReference type="OrthoDB" id="5416295at2759"/>
<keyword evidence="4" id="KW-1185">Reference proteome</keyword>
<gene>
    <name evidence="3" type="ORF">FGG08_002438</name>
</gene>
<evidence type="ECO:0000256" key="1">
    <source>
        <dbReference type="SAM" id="MobiDB-lite"/>
    </source>
</evidence>
<feature type="region of interest" description="Disordered" evidence="1">
    <location>
        <begin position="188"/>
        <end position="208"/>
    </location>
</feature>
<reference evidence="3" key="1">
    <citation type="submission" date="2021-03" db="EMBL/GenBank/DDBJ databases">
        <title>Comparative genomics and phylogenomic investigation of the class Geoglossomycetes provide insights into ecological specialization and systematics.</title>
        <authorList>
            <person name="Melie T."/>
            <person name="Pirro S."/>
            <person name="Miller A.N."/>
            <person name="Quandt A."/>
        </authorList>
    </citation>
    <scope>NUCLEOTIDE SEQUENCE</scope>
    <source>
        <strain evidence="3">GBOQ0MN5Z8</strain>
    </source>
</reference>
<sequence length="297" mass="31429">MTVTTTPVAAPTPNGINSGESYEMTKYVTRTLVNPYGSASASAAATNTDVVFPVQRAANSGLHGTHLAAAVGLPVVSVFALCLLGLFLIKRRRQKKRDKETTQAEMAGVTGHSQQTPLVKPSVGQPKDGSSHQSAPGLPPMDLEQPAPVAFPTEQSRTDPGGQPFSYAGYFSGIDTSGAESQHIPANGLSYRAMSPDPPPPYAPRSESAISRSNSACLAHPQPINAAYRLSRGDMASQRRSEIRSPFADPEEDDAESQAPSVDVDGSEVIRRRGTDDVSVVSSVSDRGEETLTHQMV</sequence>
<feature type="compositionally biased region" description="Basic and acidic residues" evidence="1">
    <location>
        <begin position="286"/>
        <end position="297"/>
    </location>
</feature>
<keyword evidence="2" id="KW-0812">Transmembrane</keyword>
<feature type="region of interest" description="Disordered" evidence="1">
    <location>
        <begin position="94"/>
        <end position="163"/>
    </location>
</feature>
<dbReference type="EMBL" id="JAGHQL010000036">
    <property type="protein sequence ID" value="KAH0543274.1"/>
    <property type="molecule type" value="Genomic_DNA"/>
</dbReference>
<evidence type="ECO:0000313" key="4">
    <source>
        <dbReference type="Proteomes" id="UP000698800"/>
    </source>
</evidence>
<keyword evidence="2" id="KW-0472">Membrane</keyword>
<dbReference type="AlphaFoldDB" id="A0A9P8L5M1"/>
<keyword evidence="2" id="KW-1133">Transmembrane helix</keyword>
<proteinExistence type="predicted"/>
<accession>A0A9P8L5M1</accession>
<dbReference type="Proteomes" id="UP000698800">
    <property type="component" value="Unassembled WGS sequence"/>
</dbReference>
<evidence type="ECO:0000313" key="3">
    <source>
        <dbReference type="EMBL" id="KAH0543274.1"/>
    </source>
</evidence>
<feature type="transmembrane region" description="Helical" evidence="2">
    <location>
        <begin position="67"/>
        <end position="89"/>
    </location>
</feature>
<name>A0A9P8L5M1_9PEZI</name>
<evidence type="ECO:0000256" key="2">
    <source>
        <dbReference type="SAM" id="Phobius"/>
    </source>
</evidence>